<dbReference type="AlphaFoldDB" id="A0A6C0LPA6"/>
<protein>
    <submittedName>
        <fullName evidence="1">Uncharacterized protein</fullName>
    </submittedName>
</protein>
<name>A0A6C0LPA6_9ZZZZ</name>
<organism evidence="1">
    <name type="scientific">viral metagenome</name>
    <dbReference type="NCBI Taxonomy" id="1070528"/>
    <lineage>
        <taxon>unclassified sequences</taxon>
        <taxon>metagenomes</taxon>
        <taxon>organismal metagenomes</taxon>
    </lineage>
</organism>
<reference evidence="1" key="1">
    <citation type="journal article" date="2020" name="Nature">
        <title>Giant virus diversity and host interactions through global metagenomics.</title>
        <authorList>
            <person name="Schulz F."/>
            <person name="Roux S."/>
            <person name="Paez-Espino D."/>
            <person name="Jungbluth S."/>
            <person name="Walsh D.A."/>
            <person name="Denef V.J."/>
            <person name="McMahon K.D."/>
            <person name="Konstantinidis K.T."/>
            <person name="Eloe-Fadrosh E.A."/>
            <person name="Kyrpides N.C."/>
            <person name="Woyke T."/>
        </authorList>
    </citation>
    <scope>NUCLEOTIDE SEQUENCE</scope>
    <source>
        <strain evidence="1">GVMAG-M-3300027963-41</strain>
    </source>
</reference>
<accession>A0A6C0LPA6</accession>
<dbReference type="EMBL" id="MN740533">
    <property type="protein sequence ID" value="QHU31835.1"/>
    <property type="molecule type" value="Genomic_DNA"/>
</dbReference>
<proteinExistence type="predicted"/>
<sequence length="113" mass="12811">MDPPPPQPPFDDHDMAQFAAAQQAMVAESDTGSIRMYGIQACIEDMMRTMSKDELLGAHIVLSVLSQRLCKMFFDEHIAFDRRALVKTIEELWEISCEIRMHKFPDTPPPTGS</sequence>
<evidence type="ECO:0000313" key="1">
    <source>
        <dbReference type="EMBL" id="QHU31835.1"/>
    </source>
</evidence>